<dbReference type="InterPro" id="IPR051932">
    <property type="entry name" value="Bact_StressResp_Reg"/>
</dbReference>
<evidence type="ECO:0000313" key="3">
    <source>
        <dbReference type="EMBL" id="MFC5602717.1"/>
    </source>
</evidence>
<feature type="domain" description="STAS" evidence="2">
    <location>
        <begin position="165"/>
        <end position="276"/>
    </location>
</feature>
<sequence>MLETRKLHDFLMSKAEQMTEEWYEKLDKNDPSGVYSSTDSLEIEKLKGQNFAFHEIAFRILIEEECEVMKRMESWILETTSDPAHVGTPIEFIIREFMRTRNVYFGFIKEFVDANKESMTIESALHYYELIIKITDQAIVWYTHERNRHLNEKLRFQKEVINELSSPVIVLSEHTALLPIIGEIDADRAQLLLENTLDQCVAKGISSLYIDLSGVAMMDTMVAQQLFGLIQSLELIGVTTTLSGIRPELALTAIQLGISFKNVRITSKLSQAIQQRY</sequence>
<dbReference type="RefSeq" id="WP_381442900.1">
    <property type="nucleotide sequence ID" value="NZ_JBHSNP010000010.1"/>
</dbReference>
<gene>
    <name evidence="3" type="ORF">ACFPTP_05750</name>
</gene>
<organism evidence="3 4">
    <name type="scientific">Sporosarcina koreensis</name>
    <dbReference type="NCBI Taxonomy" id="334735"/>
    <lineage>
        <taxon>Bacteria</taxon>
        <taxon>Bacillati</taxon>
        <taxon>Bacillota</taxon>
        <taxon>Bacilli</taxon>
        <taxon>Bacillales</taxon>
        <taxon>Caryophanaceae</taxon>
        <taxon>Sporosarcina</taxon>
    </lineage>
</organism>
<name>A0ABW0TVF7_9BACL</name>
<dbReference type="SUPFAM" id="SSF52091">
    <property type="entry name" value="SpoIIaa-like"/>
    <property type="match status" value="1"/>
</dbReference>
<dbReference type="Gene3D" id="3.30.750.24">
    <property type="entry name" value="STAS domain"/>
    <property type="match status" value="1"/>
</dbReference>
<proteinExistence type="predicted"/>
<reference evidence="4" key="1">
    <citation type="journal article" date="2019" name="Int. J. Syst. Evol. Microbiol.">
        <title>The Global Catalogue of Microorganisms (GCM) 10K type strain sequencing project: providing services to taxonomists for standard genome sequencing and annotation.</title>
        <authorList>
            <consortium name="The Broad Institute Genomics Platform"/>
            <consortium name="The Broad Institute Genome Sequencing Center for Infectious Disease"/>
            <person name="Wu L."/>
            <person name="Ma J."/>
        </authorList>
    </citation>
    <scope>NUCLEOTIDE SEQUENCE [LARGE SCALE GENOMIC DNA]</scope>
    <source>
        <strain evidence="4">KACC 11299</strain>
    </source>
</reference>
<evidence type="ECO:0000256" key="1">
    <source>
        <dbReference type="ARBA" id="ARBA00022553"/>
    </source>
</evidence>
<comment type="caution">
    <text evidence="3">The sequence shown here is derived from an EMBL/GenBank/DDBJ whole genome shotgun (WGS) entry which is preliminary data.</text>
</comment>
<protein>
    <submittedName>
        <fullName evidence="3">STAS domain-containing protein</fullName>
    </submittedName>
</protein>
<dbReference type="PANTHER" id="PTHR33745:SF3">
    <property type="entry name" value="RSBT CO-ANTAGONIST PROTEIN RSBRC"/>
    <property type="match status" value="1"/>
</dbReference>
<keyword evidence="4" id="KW-1185">Reference proteome</keyword>
<evidence type="ECO:0000259" key="2">
    <source>
        <dbReference type="PROSITE" id="PS50801"/>
    </source>
</evidence>
<dbReference type="InterPro" id="IPR002645">
    <property type="entry name" value="STAS_dom"/>
</dbReference>
<evidence type="ECO:0000313" key="4">
    <source>
        <dbReference type="Proteomes" id="UP001596071"/>
    </source>
</evidence>
<dbReference type="Proteomes" id="UP001596071">
    <property type="component" value="Unassembled WGS sequence"/>
</dbReference>
<dbReference type="PROSITE" id="PS50801">
    <property type="entry name" value="STAS"/>
    <property type="match status" value="1"/>
</dbReference>
<dbReference type="CDD" id="cd07041">
    <property type="entry name" value="STAS_RsbR_RsbS_like"/>
    <property type="match status" value="1"/>
</dbReference>
<accession>A0ABW0TVF7</accession>
<keyword evidence="1" id="KW-0597">Phosphoprotein</keyword>
<dbReference type="InterPro" id="IPR036513">
    <property type="entry name" value="STAS_dom_sf"/>
</dbReference>
<dbReference type="EMBL" id="JBHSNP010000010">
    <property type="protein sequence ID" value="MFC5602717.1"/>
    <property type="molecule type" value="Genomic_DNA"/>
</dbReference>
<dbReference type="Pfam" id="PF01740">
    <property type="entry name" value="STAS"/>
    <property type="match status" value="1"/>
</dbReference>
<dbReference type="PANTHER" id="PTHR33745">
    <property type="entry name" value="RSBT ANTAGONIST PROTEIN RSBS-RELATED"/>
    <property type="match status" value="1"/>
</dbReference>